<gene>
    <name evidence="3" type="ORF">STAS_00189</name>
</gene>
<proteinExistence type="predicted"/>
<protein>
    <submittedName>
        <fullName evidence="3">Rho termination factor</fullName>
    </submittedName>
</protein>
<organism evidence="3 4">
    <name type="scientific">Striga asiatica</name>
    <name type="common">Asiatic witchweed</name>
    <name type="synonym">Buchnera asiatica</name>
    <dbReference type="NCBI Taxonomy" id="4170"/>
    <lineage>
        <taxon>Eukaryota</taxon>
        <taxon>Viridiplantae</taxon>
        <taxon>Streptophyta</taxon>
        <taxon>Embryophyta</taxon>
        <taxon>Tracheophyta</taxon>
        <taxon>Spermatophyta</taxon>
        <taxon>Magnoliopsida</taxon>
        <taxon>eudicotyledons</taxon>
        <taxon>Gunneridae</taxon>
        <taxon>Pentapetalae</taxon>
        <taxon>asterids</taxon>
        <taxon>lamiids</taxon>
        <taxon>Lamiales</taxon>
        <taxon>Orobanchaceae</taxon>
        <taxon>Buchnereae</taxon>
        <taxon>Striga</taxon>
    </lineage>
</organism>
<dbReference type="InterPro" id="IPR036269">
    <property type="entry name" value="Rho_N_sf"/>
</dbReference>
<feature type="compositionally biased region" description="Polar residues" evidence="1">
    <location>
        <begin position="121"/>
        <end position="133"/>
    </location>
</feature>
<reference evidence="4" key="1">
    <citation type="journal article" date="2019" name="Curr. Biol.">
        <title>Genome Sequence of Striga asiatica Provides Insight into the Evolution of Plant Parasitism.</title>
        <authorList>
            <person name="Yoshida S."/>
            <person name="Kim S."/>
            <person name="Wafula E.K."/>
            <person name="Tanskanen J."/>
            <person name="Kim Y.M."/>
            <person name="Honaas L."/>
            <person name="Yang Z."/>
            <person name="Spallek T."/>
            <person name="Conn C.E."/>
            <person name="Ichihashi Y."/>
            <person name="Cheong K."/>
            <person name="Cui S."/>
            <person name="Der J.P."/>
            <person name="Gundlach H."/>
            <person name="Jiao Y."/>
            <person name="Hori C."/>
            <person name="Ishida J.K."/>
            <person name="Kasahara H."/>
            <person name="Kiba T."/>
            <person name="Kim M.S."/>
            <person name="Koo N."/>
            <person name="Laohavisit A."/>
            <person name="Lee Y.H."/>
            <person name="Lumba S."/>
            <person name="McCourt P."/>
            <person name="Mortimer J.C."/>
            <person name="Mutuku J.M."/>
            <person name="Nomura T."/>
            <person name="Sasaki-Sekimoto Y."/>
            <person name="Seto Y."/>
            <person name="Wang Y."/>
            <person name="Wakatake T."/>
            <person name="Sakakibara H."/>
            <person name="Demura T."/>
            <person name="Yamaguchi S."/>
            <person name="Yoneyama K."/>
            <person name="Manabe R.I."/>
            <person name="Nelson D.C."/>
            <person name="Schulman A.H."/>
            <person name="Timko M.P."/>
            <person name="dePamphilis C.W."/>
            <person name="Choi D."/>
            <person name="Shirasu K."/>
        </authorList>
    </citation>
    <scope>NUCLEOTIDE SEQUENCE [LARGE SCALE GENOMIC DNA]</scope>
    <source>
        <strain evidence="4">cv. UVA1</strain>
    </source>
</reference>
<feature type="region of interest" description="Disordered" evidence="1">
    <location>
        <begin position="98"/>
        <end position="142"/>
    </location>
</feature>
<evidence type="ECO:0000256" key="1">
    <source>
        <dbReference type="SAM" id="MobiDB-lite"/>
    </source>
</evidence>
<evidence type="ECO:0000259" key="2">
    <source>
        <dbReference type="SMART" id="SM00959"/>
    </source>
</evidence>
<name>A0A5A7NWK8_STRAF</name>
<dbReference type="PANTHER" id="PTHR34449">
    <property type="entry name" value="RHO TERMINATION FACTOR"/>
    <property type="match status" value="1"/>
</dbReference>
<keyword evidence="4" id="KW-1185">Reference proteome</keyword>
<accession>A0A5A7NWK8</accession>
<feature type="domain" description="Rho termination factor-like N-terminal" evidence="2">
    <location>
        <begin position="52"/>
        <end position="93"/>
    </location>
</feature>
<dbReference type="Pfam" id="PF07498">
    <property type="entry name" value="Rho_N"/>
    <property type="match status" value="2"/>
</dbReference>
<sequence>MVNKGDKLVSLQKDSPQKEKQTTELKSIRPPLQFTQRSPIPTDNEDCNEVEKFEKMKLAELKEVAKSNGIKGYSKLKKIDLVELLTCNGKSTVNKGDKLVSLQKDSPQKEKETTELKSIRPPSQFTRRSPTTDNSEDSNEVEKFEKMKLAELKEVAKSNGIKGYSKLKKIELVELLTSNGV</sequence>
<feature type="domain" description="Rho termination factor-like N-terminal" evidence="2">
    <location>
        <begin position="143"/>
        <end position="181"/>
    </location>
</feature>
<comment type="caution">
    <text evidence="3">The sequence shown here is derived from an EMBL/GenBank/DDBJ whole genome shotgun (WGS) entry which is preliminary data.</text>
</comment>
<evidence type="ECO:0000313" key="3">
    <source>
        <dbReference type="EMBL" id="GER24647.1"/>
    </source>
</evidence>
<feature type="region of interest" description="Disordered" evidence="1">
    <location>
        <begin position="1"/>
        <end position="46"/>
    </location>
</feature>
<dbReference type="SUPFAM" id="SSF68912">
    <property type="entry name" value="Rho N-terminal domain-like"/>
    <property type="match status" value="2"/>
</dbReference>
<dbReference type="GO" id="GO:0006353">
    <property type="term" value="P:DNA-templated transcription termination"/>
    <property type="evidence" value="ECO:0007669"/>
    <property type="project" value="InterPro"/>
</dbReference>
<dbReference type="Gene3D" id="1.10.720.10">
    <property type="match status" value="2"/>
</dbReference>
<dbReference type="OrthoDB" id="1931152at2759"/>
<feature type="compositionally biased region" description="Basic and acidic residues" evidence="1">
    <location>
        <begin position="106"/>
        <end position="118"/>
    </location>
</feature>
<dbReference type="InterPro" id="IPR011112">
    <property type="entry name" value="Rho-like_N"/>
</dbReference>
<dbReference type="PANTHER" id="PTHR34449:SF2">
    <property type="entry name" value="RHO TERMINATION FACTOR"/>
    <property type="match status" value="1"/>
</dbReference>
<dbReference type="Proteomes" id="UP000325081">
    <property type="component" value="Unassembled WGS sequence"/>
</dbReference>
<dbReference type="SMART" id="SM00959">
    <property type="entry name" value="Rho_N"/>
    <property type="match status" value="2"/>
</dbReference>
<dbReference type="EMBL" id="BKCP01000001">
    <property type="protein sequence ID" value="GER24647.1"/>
    <property type="molecule type" value="Genomic_DNA"/>
</dbReference>
<feature type="compositionally biased region" description="Basic and acidic residues" evidence="1">
    <location>
        <begin position="15"/>
        <end position="27"/>
    </location>
</feature>
<evidence type="ECO:0000313" key="4">
    <source>
        <dbReference type="Proteomes" id="UP000325081"/>
    </source>
</evidence>
<dbReference type="AlphaFoldDB" id="A0A5A7NWK8"/>